<evidence type="ECO:0008006" key="3">
    <source>
        <dbReference type="Google" id="ProtNLM"/>
    </source>
</evidence>
<dbReference type="SUPFAM" id="SSF52540">
    <property type="entry name" value="P-loop containing nucleoside triphosphate hydrolases"/>
    <property type="match status" value="1"/>
</dbReference>
<accession>A0A2P7QE93</accession>
<dbReference type="OrthoDB" id="7540582at2"/>
<proteinExistence type="predicted"/>
<evidence type="ECO:0000313" key="1">
    <source>
        <dbReference type="EMBL" id="PSJ36264.1"/>
    </source>
</evidence>
<name>A0A2P7QE93_9SPHN</name>
<dbReference type="Gene3D" id="3.40.50.300">
    <property type="entry name" value="P-loop containing nucleotide triphosphate hydrolases"/>
    <property type="match status" value="1"/>
</dbReference>
<keyword evidence="2" id="KW-1185">Reference proteome</keyword>
<evidence type="ECO:0000313" key="2">
    <source>
        <dbReference type="Proteomes" id="UP000241167"/>
    </source>
</evidence>
<reference evidence="1 2" key="1">
    <citation type="submission" date="2018-03" db="EMBL/GenBank/DDBJ databases">
        <title>The draft genome of Sphingosinicella sp. GL-C-18.</title>
        <authorList>
            <person name="Liu L."/>
            <person name="Li L."/>
            <person name="Liang L."/>
            <person name="Zhang X."/>
            <person name="Wang T."/>
        </authorList>
    </citation>
    <scope>NUCLEOTIDE SEQUENCE [LARGE SCALE GENOMIC DNA]</scope>
    <source>
        <strain evidence="1 2">GL-C-18</strain>
    </source>
</reference>
<dbReference type="RefSeq" id="WP_106516195.1">
    <property type="nucleotide sequence ID" value="NZ_PXYI01000016.1"/>
</dbReference>
<sequence>MQQGLSCPEGATICHLVHVGYPKTGSSFLKRWFRTHPQIGFFHAGFAGYRNPDEIALDASEAAPQVLCRVTSSENLATPTRHAGVASLIGGPALSGSSAKVQQLACDRVADLFPGATILIVTRAIASLVPSLYSQYVKSGGASSLTAFCDEMAALLGADESPWDYDRFITCYRRKFGAENVIVMPFELLRDDPVRFTTSLEKRLRLGRHVPQPTKVNPALSAVEQAWYPRITRRVTGLPRPIGRAILKPYFRAIRSGRLALLAHVLQRLKPLALNADRDAIGKVVEAWRGRAALLAAEPLFHPYAHEYCLHDGAPAICRSAE</sequence>
<gene>
    <name evidence="1" type="ORF">C7I55_27145</name>
</gene>
<dbReference type="InterPro" id="IPR027417">
    <property type="entry name" value="P-loop_NTPase"/>
</dbReference>
<dbReference type="EMBL" id="PXYI01000016">
    <property type="protein sequence ID" value="PSJ36264.1"/>
    <property type="molecule type" value="Genomic_DNA"/>
</dbReference>
<comment type="caution">
    <text evidence="1">The sequence shown here is derived from an EMBL/GenBank/DDBJ whole genome shotgun (WGS) entry which is preliminary data.</text>
</comment>
<dbReference type="AlphaFoldDB" id="A0A2P7QE93"/>
<organism evidence="1 2">
    <name type="scientific">Allosphingosinicella deserti</name>
    <dbReference type="NCBI Taxonomy" id="2116704"/>
    <lineage>
        <taxon>Bacteria</taxon>
        <taxon>Pseudomonadati</taxon>
        <taxon>Pseudomonadota</taxon>
        <taxon>Alphaproteobacteria</taxon>
        <taxon>Sphingomonadales</taxon>
        <taxon>Sphingomonadaceae</taxon>
        <taxon>Allosphingosinicella</taxon>
    </lineage>
</organism>
<protein>
    <recommendedName>
        <fullName evidence="3">Sulfotransferase domain-containing protein</fullName>
    </recommendedName>
</protein>
<dbReference type="Proteomes" id="UP000241167">
    <property type="component" value="Unassembled WGS sequence"/>
</dbReference>